<dbReference type="Pfam" id="PF12796">
    <property type="entry name" value="Ank_2"/>
    <property type="match status" value="3"/>
</dbReference>
<dbReference type="PANTHER" id="PTHR24188">
    <property type="entry name" value="ANKYRIN REPEAT PROTEIN"/>
    <property type="match status" value="1"/>
</dbReference>
<feature type="repeat" description="ANK" evidence="3">
    <location>
        <begin position="114"/>
        <end position="147"/>
    </location>
</feature>
<dbReference type="PANTHER" id="PTHR24188:SF29">
    <property type="entry name" value="GH09064P"/>
    <property type="match status" value="1"/>
</dbReference>
<feature type="repeat" description="ANK" evidence="3">
    <location>
        <begin position="148"/>
        <end position="173"/>
    </location>
</feature>
<evidence type="ECO:0000256" key="3">
    <source>
        <dbReference type="PROSITE-ProRule" id="PRU00023"/>
    </source>
</evidence>
<dbReference type="PROSITE" id="PS50088">
    <property type="entry name" value="ANK_REPEAT"/>
    <property type="match status" value="4"/>
</dbReference>
<gene>
    <name evidence="4" type="ORF">L210DRAFT_3464785</name>
</gene>
<feature type="repeat" description="ANK" evidence="3">
    <location>
        <begin position="248"/>
        <end position="273"/>
    </location>
</feature>
<proteinExistence type="predicted"/>
<keyword evidence="1" id="KW-0677">Repeat</keyword>
<feature type="non-terminal residue" evidence="4">
    <location>
        <position position="442"/>
    </location>
</feature>
<dbReference type="SMART" id="SM00248">
    <property type="entry name" value="ANK"/>
    <property type="match status" value="9"/>
</dbReference>
<dbReference type="SUPFAM" id="SSF48403">
    <property type="entry name" value="Ankyrin repeat"/>
    <property type="match status" value="2"/>
</dbReference>
<reference evidence="4" key="2">
    <citation type="journal article" date="2020" name="Nat. Commun.">
        <title>Large-scale genome sequencing of mycorrhizal fungi provides insights into the early evolution of symbiotic traits.</title>
        <authorList>
            <person name="Miyauchi S."/>
            <person name="Kiss E."/>
            <person name="Kuo A."/>
            <person name="Drula E."/>
            <person name="Kohler A."/>
            <person name="Sanchez-Garcia M."/>
            <person name="Morin E."/>
            <person name="Andreopoulos B."/>
            <person name="Barry K.W."/>
            <person name="Bonito G."/>
            <person name="Buee M."/>
            <person name="Carver A."/>
            <person name="Chen C."/>
            <person name="Cichocki N."/>
            <person name="Clum A."/>
            <person name="Culley D."/>
            <person name="Crous P.W."/>
            <person name="Fauchery L."/>
            <person name="Girlanda M."/>
            <person name="Hayes R.D."/>
            <person name="Keri Z."/>
            <person name="LaButti K."/>
            <person name="Lipzen A."/>
            <person name="Lombard V."/>
            <person name="Magnuson J."/>
            <person name="Maillard F."/>
            <person name="Murat C."/>
            <person name="Nolan M."/>
            <person name="Ohm R.A."/>
            <person name="Pangilinan J."/>
            <person name="Pereira M.F."/>
            <person name="Perotto S."/>
            <person name="Peter M."/>
            <person name="Pfister S."/>
            <person name="Riley R."/>
            <person name="Sitrit Y."/>
            <person name="Stielow J.B."/>
            <person name="Szollosi G."/>
            <person name="Zifcakova L."/>
            <person name="Stursova M."/>
            <person name="Spatafora J.W."/>
            <person name="Tedersoo L."/>
            <person name="Vaario L.M."/>
            <person name="Yamada A."/>
            <person name="Yan M."/>
            <person name="Wang P."/>
            <person name="Xu J."/>
            <person name="Bruns T."/>
            <person name="Baldrian P."/>
            <person name="Vilgalys R."/>
            <person name="Dunand C."/>
            <person name="Henrissat B."/>
            <person name="Grigoriev I.V."/>
            <person name="Hibbett D."/>
            <person name="Nagy L.G."/>
            <person name="Martin F.M."/>
        </authorList>
    </citation>
    <scope>NUCLEOTIDE SEQUENCE</scope>
    <source>
        <strain evidence="4">BED1</strain>
    </source>
</reference>
<comment type="caution">
    <text evidence="4">The sequence shown here is derived from an EMBL/GenBank/DDBJ whole genome shotgun (WGS) entry which is preliminary data.</text>
</comment>
<sequence>MDTFFRLAVQRRYSSAVRYLLTLGISPIPADILATLHHSEGWKTASIIQLLVAHGADVHEQNEYGDSALYALLRAPAGNSFDLSMANDANQDDTLEAVKLLIGYGCDPLVANAHGKTPLHIAVEHGHISVVAKVLVGYGCDPLGTNAHGQTPLHVALQHDLTSVAKYLLTLGAHPPLDLLATLKDALHAITAPTLRLLVENGANALAHASGGESVLHIVLQSLCGVHALEAVEVLVGYGCDPLESNAHGKTLLHIAVELGNFLVAQYLFALGAHPPDLLVALNGAPRIFRNTAFMIRLLVENGANALAQTSDRDSVLHIVLQSLRDDTEALEAVKILVGYGCDPSEANAHGKTPLHIAVEHGLTSNTAPMICLLVENGANALAHNRDGDSALHVVLQSIFDEALALEALKVLVGYGCDPAEANVNGETPLYIALEHGYISVA</sequence>
<dbReference type="PRINTS" id="PR01415">
    <property type="entry name" value="ANKYRIN"/>
</dbReference>
<dbReference type="AlphaFoldDB" id="A0AAD4G527"/>
<accession>A0AAD4G527</accession>
<organism evidence="4 5">
    <name type="scientific">Boletus edulis BED1</name>
    <dbReference type="NCBI Taxonomy" id="1328754"/>
    <lineage>
        <taxon>Eukaryota</taxon>
        <taxon>Fungi</taxon>
        <taxon>Dikarya</taxon>
        <taxon>Basidiomycota</taxon>
        <taxon>Agaricomycotina</taxon>
        <taxon>Agaricomycetes</taxon>
        <taxon>Agaricomycetidae</taxon>
        <taxon>Boletales</taxon>
        <taxon>Boletineae</taxon>
        <taxon>Boletaceae</taxon>
        <taxon>Boletoideae</taxon>
        <taxon>Boletus</taxon>
    </lineage>
</organism>
<dbReference type="EMBL" id="WHUW01000352">
    <property type="protein sequence ID" value="KAF8415257.1"/>
    <property type="molecule type" value="Genomic_DNA"/>
</dbReference>
<dbReference type="PROSITE" id="PS50297">
    <property type="entry name" value="ANK_REP_REGION"/>
    <property type="match status" value="4"/>
</dbReference>
<evidence type="ECO:0000313" key="5">
    <source>
        <dbReference type="Proteomes" id="UP001194468"/>
    </source>
</evidence>
<feature type="repeat" description="ANK" evidence="3">
    <location>
        <begin position="350"/>
        <end position="386"/>
    </location>
</feature>
<evidence type="ECO:0000256" key="2">
    <source>
        <dbReference type="ARBA" id="ARBA00023043"/>
    </source>
</evidence>
<name>A0AAD4G527_BOLED</name>
<evidence type="ECO:0000256" key="1">
    <source>
        <dbReference type="ARBA" id="ARBA00022737"/>
    </source>
</evidence>
<reference evidence="4" key="1">
    <citation type="submission" date="2019-10" db="EMBL/GenBank/DDBJ databases">
        <authorList>
            <consortium name="DOE Joint Genome Institute"/>
            <person name="Kuo A."/>
            <person name="Miyauchi S."/>
            <person name="Kiss E."/>
            <person name="Drula E."/>
            <person name="Kohler A."/>
            <person name="Sanchez-Garcia M."/>
            <person name="Andreopoulos B."/>
            <person name="Barry K.W."/>
            <person name="Bonito G."/>
            <person name="Buee M."/>
            <person name="Carver A."/>
            <person name="Chen C."/>
            <person name="Cichocki N."/>
            <person name="Clum A."/>
            <person name="Culley D."/>
            <person name="Crous P.W."/>
            <person name="Fauchery L."/>
            <person name="Girlanda M."/>
            <person name="Hayes R."/>
            <person name="Keri Z."/>
            <person name="LaButti K."/>
            <person name="Lipzen A."/>
            <person name="Lombard V."/>
            <person name="Magnuson J."/>
            <person name="Maillard F."/>
            <person name="Morin E."/>
            <person name="Murat C."/>
            <person name="Nolan M."/>
            <person name="Ohm R."/>
            <person name="Pangilinan J."/>
            <person name="Pereira M."/>
            <person name="Perotto S."/>
            <person name="Peter M."/>
            <person name="Riley R."/>
            <person name="Sitrit Y."/>
            <person name="Stielow B."/>
            <person name="Szollosi G."/>
            <person name="Zifcakova L."/>
            <person name="Stursova M."/>
            <person name="Spatafora J.W."/>
            <person name="Tedersoo L."/>
            <person name="Vaario L.-M."/>
            <person name="Yamada A."/>
            <person name="Yan M."/>
            <person name="Wang P."/>
            <person name="Xu J."/>
            <person name="Bruns T."/>
            <person name="Baldrian P."/>
            <person name="Vilgalys R."/>
            <person name="Henrissat B."/>
            <person name="Grigoriev I.V."/>
            <person name="Hibbett D."/>
            <person name="Nagy L.G."/>
            <person name="Martin F.M."/>
        </authorList>
    </citation>
    <scope>NUCLEOTIDE SEQUENCE</scope>
    <source>
        <strain evidence="4">BED1</strain>
    </source>
</reference>
<keyword evidence="5" id="KW-1185">Reference proteome</keyword>
<dbReference type="InterPro" id="IPR036770">
    <property type="entry name" value="Ankyrin_rpt-contain_sf"/>
</dbReference>
<dbReference type="Gene3D" id="1.25.40.20">
    <property type="entry name" value="Ankyrin repeat-containing domain"/>
    <property type="match status" value="4"/>
</dbReference>
<protein>
    <submittedName>
        <fullName evidence="4">Ankyrin repeat-containing domain protein</fullName>
    </submittedName>
</protein>
<dbReference type="InterPro" id="IPR002110">
    <property type="entry name" value="Ankyrin_rpt"/>
</dbReference>
<evidence type="ECO:0000313" key="4">
    <source>
        <dbReference type="EMBL" id="KAF8415257.1"/>
    </source>
</evidence>
<dbReference type="Proteomes" id="UP001194468">
    <property type="component" value="Unassembled WGS sequence"/>
</dbReference>
<keyword evidence="2 3" id="KW-0040">ANK repeat</keyword>